<gene>
    <name evidence="2" type="ORF">MICPUN_50698</name>
</gene>
<evidence type="ECO:0000313" key="2">
    <source>
        <dbReference type="EMBL" id="ACO67538.1"/>
    </source>
</evidence>
<evidence type="ECO:0000313" key="3">
    <source>
        <dbReference type="Proteomes" id="UP000002009"/>
    </source>
</evidence>
<name>C1EHN8_MICCC</name>
<keyword evidence="3" id="KW-1185">Reference proteome</keyword>
<protein>
    <submittedName>
        <fullName evidence="2">Uncharacterized protein</fullName>
    </submittedName>
</protein>
<evidence type="ECO:0000256" key="1">
    <source>
        <dbReference type="SAM" id="MobiDB-lite"/>
    </source>
</evidence>
<organism evidence="2 3">
    <name type="scientific">Micromonas commoda (strain RCC299 / NOUM17 / CCMP2709)</name>
    <name type="common">Picoplanktonic green alga</name>
    <dbReference type="NCBI Taxonomy" id="296587"/>
    <lineage>
        <taxon>Eukaryota</taxon>
        <taxon>Viridiplantae</taxon>
        <taxon>Chlorophyta</taxon>
        <taxon>Mamiellophyceae</taxon>
        <taxon>Mamiellales</taxon>
        <taxon>Mamiellaceae</taxon>
        <taxon>Micromonas</taxon>
    </lineage>
</organism>
<dbReference type="EMBL" id="CP001333">
    <property type="protein sequence ID" value="ACO67538.1"/>
    <property type="molecule type" value="Genomic_DNA"/>
</dbReference>
<dbReference type="Proteomes" id="UP000002009">
    <property type="component" value="Chromosome 15"/>
</dbReference>
<feature type="compositionally biased region" description="Basic residues" evidence="1">
    <location>
        <begin position="1"/>
        <end position="13"/>
    </location>
</feature>
<accession>C1EHN8</accession>
<feature type="region of interest" description="Disordered" evidence="1">
    <location>
        <begin position="1"/>
        <end position="40"/>
    </location>
</feature>
<dbReference type="RefSeq" id="XP_002506280.1">
    <property type="nucleotide sequence ID" value="XM_002506234.1"/>
</dbReference>
<sequence length="61" mass="6518">MMWRKPTSRRRGNKPSAATVRAPAGGVEIETDQPDVDSRAAGTGIIHHSSLSCTTTQPNKS</sequence>
<reference evidence="2 3" key="1">
    <citation type="journal article" date="2009" name="Science">
        <title>Green evolution and dynamic adaptations revealed by genomes of the marine picoeukaryotes Micromonas.</title>
        <authorList>
            <person name="Worden A.Z."/>
            <person name="Lee J.H."/>
            <person name="Mock T."/>
            <person name="Rouze P."/>
            <person name="Simmons M.P."/>
            <person name="Aerts A.L."/>
            <person name="Allen A.E."/>
            <person name="Cuvelier M.L."/>
            <person name="Derelle E."/>
            <person name="Everett M.V."/>
            <person name="Foulon E."/>
            <person name="Grimwood J."/>
            <person name="Gundlach H."/>
            <person name="Henrissat B."/>
            <person name="Napoli C."/>
            <person name="McDonald S.M."/>
            <person name="Parker M.S."/>
            <person name="Rombauts S."/>
            <person name="Salamov A."/>
            <person name="Von Dassow P."/>
            <person name="Badger J.H."/>
            <person name="Coutinho P.M."/>
            <person name="Demir E."/>
            <person name="Dubchak I."/>
            <person name="Gentemann C."/>
            <person name="Eikrem W."/>
            <person name="Gready J.E."/>
            <person name="John U."/>
            <person name="Lanier W."/>
            <person name="Lindquist E.A."/>
            <person name="Lucas S."/>
            <person name="Mayer K.F."/>
            <person name="Moreau H."/>
            <person name="Not F."/>
            <person name="Otillar R."/>
            <person name="Panaud O."/>
            <person name="Pangilinan J."/>
            <person name="Paulsen I."/>
            <person name="Piegu B."/>
            <person name="Poliakov A."/>
            <person name="Robbens S."/>
            <person name="Schmutz J."/>
            <person name="Toulza E."/>
            <person name="Wyss T."/>
            <person name="Zelensky A."/>
            <person name="Zhou K."/>
            <person name="Armbrust E.V."/>
            <person name="Bhattacharya D."/>
            <person name="Goodenough U.W."/>
            <person name="Van de Peer Y."/>
            <person name="Grigoriev I.V."/>
        </authorList>
    </citation>
    <scope>NUCLEOTIDE SEQUENCE [LARGE SCALE GENOMIC DNA]</scope>
    <source>
        <strain evidence="3">RCC299 / NOUM17</strain>
    </source>
</reference>
<dbReference type="InParanoid" id="C1EHN8"/>
<dbReference type="GeneID" id="8249391"/>
<dbReference type="AlphaFoldDB" id="C1EHN8"/>
<proteinExistence type="predicted"/>
<dbReference type="KEGG" id="mis:MICPUN_50698"/>